<protein>
    <submittedName>
        <fullName evidence="2">Uncharacterized protein</fullName>
    </submittedName>
</protein>
<evidence type="ECO:0000313" key="3">
    <source>
        <dbReference type="Proteomes" id="UP000675880"/>
    </source>
</evidence>
<sequence>MMKRTLQMCLVAALITGGGGFAFAADPMKDREATPTLGERITKDAVKGTLMKMDGEFYQIRNADGELVRVHVDKSTKLDKVVEGDRVKAYVTDKGHVTTLQRIEK</sequence>
<keyword evidence="1" id="KW-0732">Signal</keyword>
<gene>
    <name evidence="2" type="ORF">NSPZN2_40169</name>
</gene>
<feature type="signal peptide" evidence="1">
    <location>
        <begin position="1"/>
        <end position="24"/>
    </location>
</feature>
<evidence type="ECO:0000256" key="1">
    <source>
        <dbReference type="SAM" id="SignalP"/>
    </source>
</evidence>
<name>A0ABM8RS07_9BACT</name>
<evidence type="ECO:0000313" key="2">
    <source>
        <dbReference type="EMBL" id="CAE6768710.1"/>
    </source>
</evidence>
<dbReference type="RefSeq" id="WP_213043032.1">
    <property type="nucleotide sequence ID" value="NZ_CAJNBJ010000017.1"/>
</dbReference>
<feature type="chain" id="PRO_5046966304" evidence="1">
    <location>
        <begin position="25"/>
        <end position="105"/>
    </location>
</feature>
<dbReference type="EMBL" id="CAJNBJ010000017">
    <property type="protein sequence ID" value="CAE6768710.1"/>
    <property type="molecule type" value="Genomic_DNA"/>
</dbReference>
<reference evidence="2 3" key="1">
    <citation type="submission" date="2021-02" db="EMBL/GenBank/DDBJ databases">
        <authorList>
            <person name="Han P."/>
        </authorList>
    </citation>
    <scope>NUCLEOTIDE SEQUENCE [LARGE SCALE GENOMIC DNA]</scope>
    <source>
        <strain evidence="2">Candidatus Nitrospira sp. ZN2</strain>
    </source>
</reference>
<comment type="caution">
    <text evidence="2">The sequence shown here is derived from an EMBL/GenBank/DDBJ whole genome shotgun (WGS) entry which is preliminary data.</text>
</comment>
<keyword evidence="3" id="KW-1185">Reference proteome</keyword>
<accession>A0ABM8RS07</accession>
<organism evidence="2 3">
    <name type="scientific">Nitrospira defluvii</name>
    <dbReference type="NCBI Taxonomy" id="330214"/>
    <lineage>
        <taxon>Bacteria</taxon>
        <taxon>Pseudomonadati</taxon>
        <taxon>Nitrospirota</taxon>
        <taxon>Nitrospiria</taxon>
        <taxon>Nitrospirales</taxon>
        <taxon>Nitrospiraceae</taxon>
        <taxon>Nitrospira</taxon>
    </lineage>
</organism>
<dbReference type="Proteomes" id="UP000675880">
    <property type="component" value="Unassembled WGS sequence"/>
</dbReference>
<proteinExistence type="predicted"/>